<protein>
    <submittedName>
        <fullName evidence="1">Uncharacterized protein</fullName>
    </submittedName>
</protein>
<dbReference type="EMBL" id="MJUW02000072">
    <property type="protein sequence ID" value="OQD45867.1"/>
    <property type="molecule type" value="Genomic_DNA"/>
</dbReference>
<reference evidence="1 2" key="1">
    <citation type="journal article" date="2016" name="Genome Announc.">
        <title>Draft Genome Sequence of the Anaerobic Ammonium-Oxidizing Bacterium 'Candidatus Brocadia sp. 40'.</title>
        <authorList>
            <person name="Ali M."/>
            <person name="Haroon M.F."/>
            <person name="Narita Y."/>
            <person name="Zhang L."/>
            <person name="Rangel Shaw D."/>
            <person name="Okabe S."/>
            <person name="Saikaly P.E."/>
        </authorList>
    </citation>
    <scope>NUCLEOTIDE SEQUENCE [LARGE SCALE GENOMIC DNA]</scope>
    <source>
        <strain evidence="1 2">40</strain>
    </source>
</reference>
<organism evidence="1 2">
    <name type="scientific">Candidatus Brocadia sapporoensis</name>
    <dbReference type="NCBI Taxonomy" id="392547"/>
    <lineage>
        <taxon>Bacteria</taxon>
        <taxon>Pseudomonadati</taxon>
        <taxon>Planctomycetota</taxon>
        <taxon>Candidatus Brocadiia</taxon>
        <taxon>Candidatus Brocadiales</taxon>
        <taxon>Candidatus Brocadiaceae</taxon>
        <taxon>Candidatus Brocadia</taxon>
    </lineage>
</organism>
<sequence length="59" mass="6824">MQITFLFQDDSRKYVKMLKAKSFIVKPSFWQGDEIIEEVVSCKEILTVESCEPCIASFS</sequence>
<evidence type="ECO:0000313" key="1">
    <source>
        <dbReference type="EMBL" id="OQD45867.1"/>
    </source>
</evidence>
<evidence type="ECO:0000313" key="2">
    <source>
        <dbReference type="Proteomes" id="UP000242219"/>
    </source>
</evidence>
<comment type="caution">
    <text evidence="1">The sequence shown here is derived from an EMBL/GenBank/DDBJ whole genome shotgun (WGS) entry which is preliminary data.</text>
</comment>
<proteinExistence type="predicted"/>
<dbReference type="AlphaFoldDB" id="A0A1V6M0H1"/>
<gene>
    <name evidence="1" type="ORF">BIY37_06325</name>
</gene>
<name>A0A1V6M0H1_9BACT</name>
<accession>A0A1V6M0H1</accession>
<keyword evidence="2" id="KW-1185">Reference proteome</keyword>
<dbReference type="Proteomes" id="UP000242219">
    <property type="component" value="Unassembled WGS sequence"/>
</dbReference>